<protein>
    <submittedName>
        <fullName evidence="2">Uncharacterized protein</fullName>
    </submittedName>
</protein>
<accession>A0A0A9AJ19</accession>
<name>A0A0A9AJ19_ARUDO</name>
<reference evidence="2" key="1">
    <citation type="submission" date="2014-09" db="EMBL/GenBank/DDBJ databases">
        <authorList>
            <person name="Magalhaes I.L.F."/>
            <person name="Oliveira U."/>
            <person name="Santos F.R."/>
            <person name="Vidigal T.H.D.A."/>
            <person name="Brescovit A.D."/>
            <person name="Santos A.J."/>
        </authorList>
    </citation>
    <scope>NUCLEOTIDE SEQUENCE</scope>
    <source>
        <tissue evidence="2">Shoot tissue taken approximately 20 cm above the soil surface</tissue>
    </source>
</reference>
<dbReference type="AlphaFoldDB" id="A0A0A9AJ19"/>
<sequence length="36" mass="4347">MRNWYSKSSWGSILLHITSLKYISYPMIWPVLHLQP</sequence>
<keyword evidence="1" id="KW-0472">Membrane</keyword>
<proteinExistence type="predicted"/>
<evidence type="ECO:0000256" key="1">
    <source>
        <dbReference type="SAM" id="Phobius"/>
    </source>
</evidence>
<organism evidence="2">
    <name type="scientific">Arundo donax</name>
    <name type="common">Giant reed</name>
    <name type="synonym">Donax arundinaceus</name>
    <dbReference type="NCBI Taxonomy" id="35708"/>
    <lineage>
        <taxon>Eukaryota</taxon>
        <taxon>Viridiplantae</taxon>
        <taxon>Streptophyta</taxon>
        <taxon>Embryophyta</taxon>
        <taxon>Tracheophyta</taxon>
        <taxon>Spermatophyta</taxon>
        <taxon>Magnoliopsida</taxon>
        <taxon>Liliopsida</taxon>
        <taxon>Poales</taxon>
        <taxon>Poaceae</taxon>
        <taxon>PACMAD clade</taxon>
        <taxon>Arundinoideae</taxon>
        <taxon>Arundineae</taxon>
        <taxon>Arundo</taxon>
    </lineage>
</organism>
<dbReference type="EMBL" id="GBRH01246779">
    <property type="protein sequence ID" value="JAD51116.1"/>
    <property type="molecule type" value="Transcribed_RNA"/>
</dbReference>
<keyword evidence="1" id="KW-0812">Transmembrane</keyword>
<feature type="transmembrane region" description="Helical" evidence="1">
    <location>
        <begin position="12"/>
        <end position="32"/>
    </location>
</feature>
<reference evidence="2" key="2">
    <citation type="journal article" date="2015" name="Data Brief">
        <title>Shoot transcriptome of the giant reed, Arundo donax.</title>
        <authorList>
            <person name="Barrero R.A."/>
            <person name="Guerrero F.D."/>
            <person name="Moolhuijzen P."/>
            <person name="Goolsby J.A."/>
            <person name="Tidwell J."/>
            <person name="Bellgard S.E."/>
            <person name="Bellgard M.I."/>
        </authorList>
    </citation>
    <scope>NUCLEOTIDE SEQUENCE</scope>
    <source>
        <tissue evidence="2">Shoot tissue taken approximately 20 cm above the soil surface</tissue>
    </source>
</reference>
<keyword evidence="1" id="KW-1133">Transmembrane helix</keyword>
<evidence type="ECO:0000313" key="2">
    <source>
        <dbReference type="EMBL" id="JAD51116.1"/>
    </source>
</evidence>